<dbReference type="InterPro" id="IPR058084">
    <property type="entry name" value="Slr1658-like"/>
</dbReference>
<dbReference type="InterPro" id="IPR036890">
    <property type="entry name" value="HATPase_C_sf"/>
</dbReference>
<dbReference type="Proteomes" id="UP000480684">
    <property type="component" value="Unassembled WGS sequence"/>
</dbReference>
<protein>
    <submittedName>
        <fullName evidence="1">ATP-binding protein</fullName>
    </submittedName>
</protein>
<dbReference type="AlphaFoldDB" id="A0A7C9UY64"/>
<evidence type="ECO:0000313" key="2">
    <source>
        <dbReference type="Proteomes" id="UP000480684"/>
    </source>
</evidence>
<evidence type="ECO:0000313" key="1">
    <source>
        <dbReference type="EMBL" id="NFV79513.1"/>
    </source>
</evidence>
<proteinExistence type="predicted"/>
<dbReference type="InterPro" id="IPR046239">
    <property type="entry name" value="DUF6272"/>
</dbReference>
<gene>
    <name evidence="1" type="ORF">G4223_05245</name>
</gene>
<dbReference type="EMBL" id="JAAIYP010000031">
    <property type="protein sequence ID" value="NFV79513.1"/>
    <property type="molecule type" value="Genomic_DNA"/>
</dbReference>
<dbReference type="NCBIfam" id="NF047703">
    <property type="entry name" value="slr1658_superfam"/>
    <property type="match status" value="1"/>
</dbReference>
<keyword evidence="2" id="KW-1185">Reference proteome</keyword>
<organism evidence="1 2">
    <name type="scientific">Magnetospirillum aberrantis SpK</name>
    <dbReference type="NCBI Taxonomy" id="908842"/>
    <lineage>
        <taxon>Bacteria</taxon>
        <taxon>Pseudomonadati</taxon>
        <taxon>Pseudomonadota</taxon>
        <taxon>Alphaproteobacteria</taxon>
        <taxon>Rhodospirillales</taxon>
        <taxon>Rhodospirillaceae</taxon>
        <taxon>Magnetospirillum</taxon>
    </lineage>
</organism>
<dbReference type="Gene3D" id="3.30.565.10">
    <property type="entry name" value="Histidine kinase-like ATPase, C-terminal domain"/>
    <property type="match status" value="1"/>
</dbReference>
<keyword evidence="1" id="KW-0547">Nucleotide-binding</keyword>
<sequence>MGSEGQGPFREGLELAFSPSSVPLKQRWRNNGLSADFLADYVTTFLPRDQNDPTSLDRHSEIRGAVNYIANELLENAMKYSEEDLAHPTTIRLALRADSILFTAANSTGTERGQAFHDFVRELTDGDPAEIYVRQLERAAETGGSGLGLVTMINDYGATLAWRFENLAEGGMRVTTQVRLEI</sequence>
<accession>A0A7C9UY64</accession>
<comment type="caution">
    <text evidence="1">The sequence shown here is derived from an EMBL/GenBank/DDBJ whole genome shotgun (WGS) entry which is preliminary data.</text>
</comment>
<dbReference type="Pfam" id="PF19788">
    <property type="entry name" value="DUF6272"/>
    <property type="match status" value="1"/>
</dbReference>
<dbReference type="GO" id="GO:0005524">
    <property type="term" value="F:ATP binding"/>
    <property type="evidence" value="ECO:0007669"/>
    <property type="project" value="UniProtKB-KW"/>
</dbReference>
<reference evidence="1 2" key="1">
    <citation type="submission" date="2020-02" db="EMBL/GenBank/DDBJ databases">
        <authorList>
            <person name="Dziuba M."/>
            <person name="Kuznetsov B."/>
            <person name="Mardanov A."/>
            <person name="Ravin N."/>
            <person name="Grouzdev D."/>
        </authorList>
    </citation>
    <scope>NUCLEOTIDE SEQUENCE [LARGE SCALE GENOMIC DNA]</scope>
    <source>
        <strain evidence="1 2">SpK</strain>
    </source>
</reference>
<keyword evidence="1" id="KW-0067">ATP-binding</keyword>
<name>A0A7C9UY64_9PROT</name>